<proteinExistence type="predicted"/>
<comment type="caution">
    <text evidence="3">The sequence shown here is derived from an EMBL/GenBank/DDBJ whole genome shotgun (WGS) entry which is preliminary data.</text>
</comment>
<gene>
    <name evidence="3" type="ORF">BAE44_0001422</name>
</gene>
<evidence type="ECO:0000313" key="3">
    <source>
        <dbReference type="EMBL" id="OEL37559.1"/>
    </source>
</evidence>
<feature type="non-terminal residue" evidence="3">
    <location>
        <position position="116"/>
    </location>
</feature>
<feature type="region of interest" description="Disordered" evidence="1">
    <location>
        <begin position="95"/>
        <end position="116"/>
    </location>
</feature>
<organism evidence="3 4">
    <name type="scientific">Dichanthelium oligosanthes</name>
    <dbReference type="NCBI Taxonomy" id="888268"/>
    <lineage>
        <taxon>Eukaryota</taxon>
        <taxon>Viridiplantae</taxon>
        <taxon>Streptophyta</taxon>
        <taxon>Embryophyta</taxon>
        <taxon>Tracheophyta</taxon>
        <taxon>Spermatophyta</taxon>
        <taxon>Magnoliopsida</taxon>
        <taxon>Liliopsida</taxon>
        <taxon>Poales</taxon>
        <taxon>Poaceae</taxon>
        <taxon>PACMAD clade</taxon>
        <taxon>Panicoideae</taxon>
        <taxon>Panicodae</taxon>
        <taxon>Paniceae</taxon>
        <taxon>Dichantheliinae</taxon>
        <taxon>Dichanthelium</taxon>
    </lineage>
</organism>
<dbReference type="EMBL" id="LWDX02005068">
    <property type="protein sequence ID" value="OEL37559.1"/>
    <property type="molecule type" value="Genomic_DNA"/>
</dbReference>
<feature type="compositionally biased region" description="Polar residues" evidence="1">
    <location>
        <begin position="106"/>
        <end position="116"/>
    </location>
</feature>
<evidence type="ECO:0000313" key="4">
    <source>
        <dbReference type="Proteomes" id="UP000095767"/>
    </source>
</evidence>
<accession>A0A1E5WJK0</accession>
<dbReference type="AlphaFoldDB" id="A0A1E5WJK0"/>
<protein>
    <recommendedName>
        <fullName evidence="2">FAR1 domain-containing protein</fullName>
    </recommendedName>
</protein>
<evidence type="ECO:0000256" key="1">
    <source>
        <dbReference type="SAM" id="MobiDB-lite"/>
    </source>
</evidence>
<dbReference type="PANTHER" id="PTHR46328:SF34">
    <property type="entry name" value="PROTEIN FAR1-RELATED SEQUENCE 5-LIKE"/>
    <property type="match status" value="1"/>
</dbReference>
<evidence type="ECO:0000259" key="2">
    <source>
        <dbReference type="Pfam" id="PF03101"/>
    </source>
</evidence>
<reference evidence="3 4" key="1">
    <citation type="submission" date="2016-09" db="EMBL/GenBank/DDBJ databases">
        <title>The draft genome of Dichanthelium oligosanthes: A C3 panicoid grass species.</title>
        <authorList>
            <person name="Studer A.J."/>
            <person name="Schnable J.C."/>
            <person name="Brutnell T.P."/>
        </authorList>
    </citation>
    <scope>NUCLEOTIDE SEQUENCE [LARGE SCALE GENOMIC DNA]</scope>
    <source>
        <strain evidence="4">cv. Kellogg 1175</strain>
        <tissue evidence="3">Leaf</tissue>
    </source>
</reference>
<feature type="compositionally biased region" description="Pro residues" evidence="1">
    <location>
        <begin position="11"/>
        <end position="21"/>
    </location>
</feature>
<dbReference type="Pfam" id="PF03101">
    <property type="entry name" value="FAR1"/>
    <property type="match status" value="1"/>
</dbReference>
<sequence>MGSTSTSREAPPAPPAPPPAPAGDTEAGRRIASLQEAAGDYAPRLCQEFGSELEAYELYLSYAQKVGFTVRREYANKSRKSGQISSSKYVCSREGFKALDRRTNRSKTPQPDTRTG</sequence>
<feature type="region of interest" description="Disordered" evidence="1">
    <location>
        <begin position="1"/>
        <end position="28"/>
    </location>
</feature>
<dbReference type="PANTHER" id="PTHR46328">
    <property type="entry name" value="FAR-RED IMPAIRED RESPONSIVE (FAR1) FAMILY PROTEIN-RELATED"/>
    <property type="match status" value="1"/>
</dbReference>
<feature type="domain" description="FAR1" evidence="2">
    <location>
        <begin position="58"/>
        <end position="116"/>
    </location>
</feature>
<keyword evidence="4" id="KW-1185">Reference proteome</keyword>
<dbReference type="InterPro" id="IPR004330">
    <property type="entry name" value="FAR1_DNA_bnd_dom"/>
</dbReference>
<name>A0A1E5WJK0_9POAL</name>
<dbReference type="OrthoDB" id="2402896at2759"/>
<dbReference type="Proteomes" id="UP000095767">
    <property type="component" value="Unassembled WGS sequence"/>
</dbReference>